<evidence type="ECO:0000313" key="6">
    <source>
        <dbReference type="Proteomes" id="UP000178315"/>
    </source>
</evidence>
<keyword evidence="3" id="KW-0067">ATP-binding</keyword>
<dbReference type="Gene3D" id="3.30.450.90">
    <property type="match status" value="1"/>
</dbReference>
<dbReference type="PROSITE" id="PS00662">
    <property type="entry name" value="T2SP_E"/>
    <property type="match status" value="1"/>
</dbReference>
<dbReference type="GO" id="GO:0005524">
    <property type="term" value="F:ATP binding"/>
    <property type="evidence" value="ECO:0007669"/>
    <property type="project" value="UniProtKB-KW"/>
</dbReference>
<dbReference type="Pfam" id="PF00437">
    <property type="entry name" value="T2SSE"/>
    <property type="match status" value="1"/>
</dbReference>
<dbReference type="SUPFAM" id="SSF52540">
    <property type="entry name" value="P-loop containing nucleoside triphosphate hydrolases"/>
    <property type="match status" value="1"/>
</dbReference>
<feature type="domain" description="Bacterial type II secretion system protein E" evidence="4">
    <location>
        <begin position="237"/>
        <end position="251"/>
    </location>
</feature>
<evidence type="ECO:0000256" key="3">
    <source>
        <dbReference type="ARBA" id="ARBA00022840"/>
    </source>
</evidence>
<dbReference type="Gene3D" id="3.40.50.300">
    <property type="entry name" value="P-loop containing nucleotide triphosphate hydrolases"/>
    <property type="match status" value="1"/>
</dbReference>
<accession>A0A1G2A645</accession>
<evidence type="ECO:0000313" key="5">
    <source>
        <dbReference type="EMBL" id="OGY72312.1"/>
    </source>
</evidence>
<dbReference type="PANTHER" id="PTHR30258:SF3">
    <property type="entry name" value="SLL1921 PROTEIN"/>
    <property type="match status" value="1"/>
</dbReference>
<comment type="caution">
    <text evidence="5">The sequence shown here is derived from an EMBL/GenBank/DDBJ whole genome shotgun (WGS) entry which is preliminary data.</text>
</comment>
<dbReference type="Proteomes" id="UP000178315">
    <property type="component" value="Unassembled WGS sequence"/>
</dbReference>
<dbReference type="AlphaFoldDB" id="A0A1G2A645"/>
<organism evidence="5 6">
    <name type="scientific">Candidatus Jacksonbacteria bacterium RIFCSPLOWO2_02_FULL_44_20</name>
    <dbReference type="NCBI Taxonomy" id="1798460"/>
    <lineage>
        <taxon>Bacteria</taxon>
        <taxon>Candidatus Jacksoniibacteriota</taxon>
    </lineage>
</organism>
<dbReference type="InterPro" id="IPR001482">
    <property type="entry name" value="T2SS/T4SS_dom"/>
</dbReference>
<keyword evidence="2" id="KW-0547">Nucleotide-binding</keyword>
<proteinExistence type="inferred from homology"/>
<sequence>MRSEESAGVISLDENAIKELTIEILDYREIVAKLPGASISEALHILLASALKINSSDIHLQPEENKISVRFRIDGVLHNVLDLDFEKFNQIKKRIKLVSRLKLNVEKEPQDGSFSISLGEDSIDLRVSTLPSQYGESIVIRILNPNSVVLKFSELGINEHALPVLEREIKKPNGMIITTGPTGSGKTTTLYTILQTLNKKQSQIITLEDPIEYRLQNIVQTEVGAKTGFASGLRAILRQDPDIIMVGEIRDLETAETAINAALTGHLVISTLHTNSASAAIPRFLAMGIKPFLLAPSLNLIIGQRLVRRVCENCKVPFAVNPHLLDRAKEELALLPKDLKASIDFDHLTFFQGHSCKKCHGLGFKGRIGIYEFLPVDKKIASLIHSGDISENKIADYARLSGMITMAQDGLLKALRGITTVEEVFRVAE</sequence>
<protein>
    <recommendedName>
        <fullName evidence="4">Bacterial type II secretion system protein E domain-containing protein</fullName>
    </recommendedName>
</protein>
<evidence type="ECO:0000256" key="1">
    <source>
        <dbReference type="ARBA" id="ARBA00006611"/>
    </source>
</evidence>
<dbReference type="InterPro" id="IPR027417">
    <property type="entry name" value="P-loop_NTPase"/>
</dbReference>
<reference evidence="5 6" key="1">
    <citation type="journal article" date="2016" name="Nat. Commun.">
        <title>Thousands of microbial genomes shed light on interconnected biogeochemical processes in an aquifer system.</title>
        <authorList>
            <person name="Anantharaman K."/>
            <person name="Brown C.T."/>
            <person name="Hug L.A."/>
            <person name="Sharon I."/>
            <person name="Castelle C.J."/>
            <person name="Probst A.J."/>
            <person name="Thomas B.C."/>
            <person name="Singh A."/>
            <person name="Wilkins M.J."/>
            <person name="Karaoz U."/>
            <person name="Brodie E.L."/>
            <person name="Williams K.H."/>
            <person name="Hubbard S.S."/>
            <person name="Banfield J.F."/>
        </authorList>
    </citation>
    <scope>NUCLEOTIDE SEQUENCE [LARGE SCALE GENOMIC DNA]</scope>
</reference>
<comment type="similarity">
    <text evidence="1">Belongs to the GSP E family.</text>
</comment>
<name>A0A1G2A645_9BACT</name>
<dbReference type="CDD" id="cd01129">
    <property type="entry name" value="PulE-GspE-like"/>
    <property type="match status" value="1"/>
</dbReference>
<evidence type="ECO:0000256" key="2">
    <source>
        <dbReference type="ARBA" id="ARBA00022741"/>
    </source>
</evidence>
<dbReference type="EMBL" id="MHJU01000038">
    <property type="protein sequence ID" value="OGY72312.1"/>
    <property type="molecule type" value="Genomic_DNA"/>
</dbReference>
<dbReference type="GO" id="GO:0016887">
    <property type="term" value="F:ATP hydrolysis activity"/>
    <property type="evidence" value="ECO:0007669"/>
    <property type="project" value="TreeGrafter"/>
</dbReference>
<dbReference type="GO" id="GO:0005886">
    <property type="term" value="C:plasma membrane"/>
    <property type="evidence" value="ECO:0007669"/>
    <property type="project" value="TreeGrafter"/>
</dbReference>
<gene>
    <name evidence="5" type="ORF">A3H61_00765</name>
</gene>
<dbReference type="PANTHER" id="PTHR30258">
    <property type="entry name" value="TYPE II SECRETION SYSTEM PROTEIN GSPE-RELATED"/>
    <property type="match status" value="1"/>
</dbReference>
<evidence type="ECO:0000259" key="4">
    <source>
        <dbReference type="PROSITE" id="PS00662"/>
    </source>
</evidence>